<dbReference type="Proteomes" id="UP001589814">
    <property type="component" value="Unassembled WGS sequence"/>
</dbReference>
<comment type="caution">
    <text evidence="2">The sequence shown here is derived from an EMBL/GenBank/DDBJ whole genome shotgun (WGS) entry which is preliminary data.</text>
</comment>
<evidence type="ECO:0000313" key="2">
    <source>
        <dbReference type="EMBL" id="MFC0268024.1"/>
    </source>
</evidence>
<dbReference type="RefSeq" id="WP_019950871.1">
    <property type="nucleotide sequence ID" value="NZ_JBHLVX010000032.1"/>
</dbReference>
<feature type="domain" description="IrrE N-terminal-like" evidence="1">
    <location>
        <begin position="18"/>
        <end position="105"/>
    </location>
</feature>
<dbReference type="EMBL" id="JBHLVX010000032">
    <property type="protein sequence ID" value="MFC0268024.1"/>
    <property type="molecule type" value="Genomic_DNA"/>
</dbReference>
<dbReference type="Pfam" id="PF06114">
    <property type="entry name" value="Peptidase_M78"/>
    <property type="match status" value="1"/>
</dbReference>
<dbReference type="InterPro" id="IPR010359">
    <property type="entry name" value="IrrE_HExxH"/>
</dbReference>
<dbReference type="Gene3D" id="1.10.10.2910">
    <property type="match status" value="1"/>
</dbReference>
<sequence length="110" mass="11953">MLSGRSSCIAAVSCFADEHQNRRRFTMAHELGHVLMGHVQPGVEPRRDTNFNAYGDPLETGANAFAAELLMPEAEIRRHAHSATDVRHLAGIFGVSTSAISNRLKNLGIA</sequence>
<name>A0ABV6G2Z9_9GAMM</name>
<protein>
    <submittedName>
        <fullName evidence="2">ImmA/IrrE family metallo-endopeptidase</fullName>
    </submittedName>
</protein>
<gene>
    <name evidence="2" type="ORF">ACFFHW_08515</name>
</gene>
<accession>A0ABV6G2Z9</accession>
<dbReference type="PANTHER" id="PTHR43236">
    <property type="entry name" value="ANTITOXIN HIGA1"/>
    <property type="match status" value="1"/>
</dbReference>
<dbReference type="InterPro" id="IPR052345">
    <property type="entry name" value="Rad_response_metalloprotease"/>
</dbReference>
<evidence type="ECO:0000313" key="3">
    <source>
        <dbReference type="Proteomes" id="UP001589814"/>
    </source>
</evidence>
<organism evidence="2 3">
    <name type="scientific">Kushneria aurantia</name>
    <dbReference type="NCBI Taxonomy" id="504092"/>
    <lineage>
        <taxon>Bacteria</taxon>
        <taxon>Pseudomonadati</taxon>
        <taxon>Pseudomonadota</taxon>
        <taxon>Gammaproteobacteria</taxon>
        <taxon>Oceanospirillales</taxon>
        <taxon>Halomonadaceae</taxon>
        <taxon>Kushneria</taxon>
    </lineage>
</organism>
<evidence type="ECO:0000259" key="1">
    <source>
        <dbReference type="Pfam" id="PF06114"/>
    </source>
</evidence>
<reference evidence="2 3" key="1">
    <citation type="submission" date="2024-09" db="EMBL/GenBank/DDBJ databases">
        <authorList>
            <person name="Sun Q."/>
            <person name="Mori K."/>
        </authorList>
    </citation>
    <scope>NUCLEOTIDE SEQUENCE [LARGE SCALE GENOMIC DNA]</scope>
    <source>
        <strain evidence="2 3">CCM 7415</strain>
    </source>
</reference>
<keyword evidence="3" id="KW-1185">Reference proteome</keyword>
<proteinExistence type="predicted"/>
<dbReference type="PANTHER" id="PTHR43236:SF2">
    <property type="entry name" value="BLL0069 PROTEIN"/>
    <property type="match status" value="1"/>
</dbReference>